<reference evidence="4 5" key="1">
    <citation type="submission" date="2016-10" db="EMBL/GenBank/DDBJ databases">
        <authorList>
            <person name="de Groot N.N."/>
        </authorList>
    </citation>
    <scope>NUCLEOTIDE SEQUENCE [LARGE SCALE GENOMIC DNA]</scope>
    <source>
        <strain evidence="4 5">ATCC 35022</strain>
    </source>
</reference>
<protein>
    <submittedName>
        <fullName evidence="4">Metallo-beta-lactamase family protein</fullName>
    </submittedName>
</protein>
<dbReference type="GO" id="GO:0004521">
    <property type="term" value="F:RNA endonuclease activity"/>
    <property type="evidence" value="ECO:0007669"/>
    <property type="project" value="TreeGrafter"/>
</dbReference>
<dbReference type="SMART" id="SM01027">
    <property type="entry name" value="Beta-Casp"/>
    <property type="match status" value="1"/>
</dbReference>
<dbReference type="PANTHER" id="PTHR11203:SF37">
    <property type="entry name" value="INTEGRATOR COMPLEX SUBUNIT 11"/>
    <property type="match status" value="1"/>
</dbReference>
<name>A0A1G6BQE1_9HYPH</name>
<evidence type="ECO:0000313" key="5">
    <source>
        <dbReference type="Proteomes" id="UP000199071"/>
    </source>
</evidence>
<dbReference type="PANTHER" id="PTHR11203">
    <property type="entry name" value="CLEAVAGE AND POLYADENYLATION SPECIFICITY FACTOR FAMILY MEMBER"/>
    <property type="match status" value="1"/>
</dbReference>
<dbReference type="AlphaFoldDB" id="A0A1G6BQE1"/>
<dbReference type="SUPFAM" id="SSF56281">
    <property type="entry name" value="Metallo-hydrolase/oxidoreductase"/>
    <property type="match status" value="1"/>
</dbReference>
<keyword evidence="1" id="KW-0378">Hydrolase</keyword>
<dbReference type="Gene3D" id="3.40.50.10890">
    <property type="match status" value="1"/>
</dbReference>
<evidence type="ECO:0000259" key="2">
    <source>
        <dbReference type="SMART" id="SM00849"/>
    </source>
</evidence>
<gene>
    <name evidence="4" type="ORF">SAMN02982931_01726</name>
</gene>
<feature type="domain" description="Beta-Casp" evidence="3">
    <location>
        <begin position="258"/>
        <end position="380"/>
    </location>
</feature>
<evidence type="ECO:0000256" key="1">
    <source>
        <dbReference type="ARBA" id="ARBA00022801"/>
    </source>
</evidence>
<feature type="domain" description="Metallo-beta-lactamase" evidence="2">
    <location>
        <begin position="15"/>
        <end position="231"/>
    </location>
</feature>
<dbReference type="Pfam" id="PF07521">
    <property type="entry name" value="RMMBL"/>
    <property type="match status" value="1"/>
</dbReference>
<dbReference type="GO" id="GO:0016787">
    <property type="term" value="F:hydrolase activity"/>
    <property type="evidence" value="ECO:0007669"/>
    <property type="project" value="UniProtKB-KW"/>
</dbReference>
<evidence type="ECO:0000259" key="3">
    <source>
        <dbReference type="SMART" id="SM01027"/>
    </source>
</evidence>
<dbReference type="SMART" id="SM00849">
    <property type="entry name" value="Lactamase_B"/>
    <property type="match status" value="1"/>
</dbReference>
<dbReference type="InterPro" id="IPR001279">
    <property type="entry name" value="Metallo-B-lactamas"/>
</dbReference>
<dbReference type="Proteomes" id="UP000199071">
    <property type="component" value="Unassembled WGS sequence"/>
</dbReference>
<dbReference type="InterPro" id="IPR036866">
    <property type="entry name" value="RibonucZ/Hydroxyglut_hydro"/>
</dbReference>
<organism evidence="4 5">
    <name type="scientific">Bauldia litoralis</name>
    <dbReference type="NCBI Taxonomy" id="665467"/>
    <lineage>
        <taxon>Bacteria</taxon>
        <taxon>Pseudomonadati</taxon>
        <taxon>Pseudomonadota</taxon>
        <taxon>Alphaproteobacteria</taxon>
        <taxon>Hyphomicrobiales</taxon>
        <taxon>Kaistiaceae</taxon>
        <taxon>Bauldia</taxon>
    </lineage>
</organism>
<evidence type="ECO:0000313" key="4">
    <source>
        <dbReference type="EMBL" id="SDB22854.1"/>
    </source>
</evidence>
<dbReference type="EMBL" id="FMXQ01000003">
    <property type="protein sequence ID" value="SDB22854.1"/>
    <property type="molecule type" value="Genomic_DNA"/>
</dbReference>
<dbReference type="InterPro" id="IPR011108">
    <property type="entry name" value="RMMBL"/>
</dbReference>
<sequence length="534" mass="58916">MATKITFRGGAGTVTGSCYLVEHDGGRFLVDCGMFQGNKTIRELNYAPFPFDPATVDYLLLTHAHIDHSGLIPKLTRHGFAGPIHATAPTLDLLTFMLPDSGRIQEGEVERKNRTLRRRGKPQIEPIYNQADAEAALKNVSPHELEEWFDAGPGVRVRFWNAGHILGSVSIELAIDDGAPRPVRMLFSGDLGPDEKVFHLAPEAPEGFDYIVCESTYGDRDREDVTVVARRQAMEREITEALKRGGNLVIPSFAVERSQELLHDIGVLLAEGRIPPATPVFLDSPLASRVTKVFIRHADTLDDIAVDEAALFRHPNFHITEDVEESKAINRIAGGAIIISASGMCDAGRIRHHLRNNLWKRDATVLFVGYQAPGTLGNIIQGGADEVRIHGRDIKVKATIRSLGSYSAHADQTELLAWIRERLPVSGGLFLTHGEDHAREVLRDLVVAEGVPADRIHMPQLDDAFDLKAGAERLRRPPEAPRVPPGQIERDWANDYVAFTQALARRLEAMSDEEAKQALVQELEAVLERGPPPA</sequence>
<dbReference type="InterPro" id="IPR050698">
    <property type="entry name" value="MBL"/>
</dbReference>
<dbReference type="CDD" id="cd16295">
    <property type="entry name" value="TTHA0252-CPSF-like_MBL-fold"/>
    <property type="match status" value="1"/>
</dbReference>
<dbReference type="Gene3D" id="3.60.15.10">
    <property type="entry name" value="Ribonuclease Z/Hydroxyacylglutathione hydrolase-like"/>
    <property type="match status" value="1"/>
</dbReference>
<dbReference type="Pfam" id="PF00753">
    <property type="entry name" value="Lactamase_B"/>
    <property type="match status" value="1"/>
</dbReference>
<dbReference type="RefSeq" id="WP_090876003.1">
    <property type="nucleotide sequence ID" value="NZ_FMXQ01000003.1"/>
</dbReference>
<dbReference type="STRING" id="665467.SAMN02982931_01726"/>
<dbReference type="InterPro" id="IPR022712">
    <property type="entry name" value="Beta_Casp"/>
</dbReference>
<accession>A0A1G6BQE1</accession>
<proteinExistence type="predicted"/>
<dbReference type="OrthoDB" id="9803916at2"/>
<dbReference type="Pfam" id="PF10996">
    <property type="entry name" value="Beta-Casp"/>
    <property type="match status" value="1"/>
</dbReference>
<keyword evidence="5" id="KW-1185">Reference proteome</keyword>